<protein>
    <submittedName>
        <fullName evidence="6">ABC transporter substrate-binding protein</fullName>
    </submittedName>
</protein>
<reference evidence="6" key="1">
    <citation type="submission" date="2023-09" db="EMBL/GenBank/DDBJ databases">
        <authorList>
            <consortium name="CW5 consortium"/>
            <person name="Lu C.-W."/>
        </authorList>
    </citation>
    <scope>NUCLEOTIDE SEQUENCE</scope>
    <source>
        <strain evidence="6">KPS</strain>
    </source>
</reference>
<dbReference type="PANTHER" id="PTHR47235:SF1">
    <property type="entry name" value="BLR6548 PROTEIN"/>
    <property type="match status" value="1"/>
</dbReference>
<dbReference type="Pfam" id="PF13458">
    <property type="entry name" value="Peripla_BP_6"/>
    <property type="match status" value="1"/>
</dbReference>
<organism evidence="6 7">
    <name type="scientific">Nitratidesulfovibrio liaohensis</name>
    <dbReference type="NCBI Taxonomy" id="2604158"/>
    <lineage>
        <taxon>Bacteria</taxon>
        <taxon>Pseudomonadati</taxon>
        <taxon>Thermodesulfobacteriota</taxon>
        <taxon>Desulfovibrionia</taxon>
        <taxon>Desulfovibrionales</taxon>
        <taxon>Desulfovibrionaceae</taxon>
        <taxon>Nitratidesulfovibrio</taxon>
    </lineage>
</organism>
<dbReference type="EMBL" id="CP133659">
    <property type="protein sequence ID" value="WMW66869.1"/>
    <property type="molecule type" value="Genomic_DNA"/>
</dbReference>
<keyword evidence="4" id="KW-0472">Membrane</keyword>
<dbReference type="RefSeq" id="WP_309542723.1">
    <property type="nucleotide sequence ID" value="NZ_CP133659.1"/>
</dbReference>
<sequence>MTTRTAASRAAARHPAPLGWARGICRSAASPAALPAASLAQPSFRRSAGHRLLALLPLFPLLLLLALLPLLGACNADSPRHQEDAAAPGVTDDAIHLASSPALTGHASYLGVQTLRGALSYINHINDTGGVHGRRILLTAADDGYDPPRCLTNTQRFLIEGDVFALFSYVGTPTTMRVLPLVEEARIPLVGMFTGANGLREPFNRYVFNVRASYYQETKAAVRHLVRDLGLTRIAVFYQYDAYGFDGLTGTEIALRELGLAPVTRGSYVRGTTKVEEGLRRILAADAQAVVMVGTYEPSARFIRLAEQAGLRAVFHCLSFTGAEELARLLGNAPVNPVTMSQVVPPPRAKETPDLLAAAADYVQLLRRYFPDETPNTIGLEGYVNARILVEGLRRAGRDLTREGFVQALESLRDYSLGGSTYVSFSPESRQGMNQVYFTRLHDGQFELIRDFREVHPLPAPPPVAGQEALPGQDAPAGPDSVPGPSPESAPDSASAPNPGRTPTLSGGEQSPRTDAAPALSPAFPSASSPASSLAPSIAPSITPGSAEARS</sequence>
<dbReference type="SUPFAM" id="SSF53822">
    <property type="entry name" value="Periplasmic binding protein-like I"/>
    <property type="match status" value="1"/>
</dbReference>
<evidence type="ECO:0000259" key="5">
    <source>
        <dbReference type="Pfam" id="PF13458"/>
    </source>
</evidence>
<evidence type="ECO:0000256" key="4">
    <source>
        <dbReference type="SAM" id="Phobius"/>
    </source>
</evidence>
<keyword evidence="4" id="KW-0812">Transmembrane</keyword>
<keyword evidence="4" id="KW-1133">Transmembrane helix</keyword>
<keyword evidence="7" id="KW-1185">Reference proteome</keyword>
<name>A0ABY9R865_9BACT</name>
<evidence type="ECO:0000256" key="1">
    <source>
        <dbReference type="ARBA" id="ARBA00010062"/>
    </source>
</evidence>
<accession>A0ABY9R865</accession>
<evidence type="ECO:0000256" key="2">
    <source>
        <dbReference type="ARBA" id="ARBA00022729"/>
    </source>
</evidence>
<dbReference type="PANTHER" id="PTHR47235">
    <property type="entry name" value="BLR6548 PROTEIN"/>
    <property type="match status" value="1"/>
</dbReference>
<evidence type="ECO:0000313" key="6">
    <source>
        <dbReference type="EMBL" id="WMW66869.1"/>
    </source>
</evidence>
<dbReference type="Proteomes" id="UP001180616">
    <property type="component" value="Chromosome"/>
</dbReference>
<feature type="transmembrane region" description="Helical" evidence="4">
    <location>
        <begin position="52"/>
        <end position="72"/>
    </location>
</feature>
<dbReference type="InterPro" id="IPR028081">
    <property type="entry name" value="Leu-bd"/>
</dbReference>
<gene>
    <name evidence="6" type="ORF">KPS_001495</name>
</gene>
<feature type="domain" description="Leucine-binding protein" evidence="5">
    <location>
        <begin position="102"/>
        <end position="444"/>
    </location>
</feature>
<dbReference type="InterPro" id="IPR028082">
    <property type="entry name" value="Peripla_BP_I"/>
</dbReference>
<comment type="similarity">
    <text evidence="1">Belongs to the leucine-binding protein family.</text>
</comment>
<proteinExistence type="inferred from homology"/>
<dbReference type="Gene3D" id="3.40.50.2300">
    <property type="match status" value="2"/>
</dbReference>
<feature type="compositionally biased region" description="Low complexity" evidence="3">
    <location>
        <begin position="516"/>
        <end position="542"/>
    </location>
</feature>
<feature type="region of interest" description="Disordered" evidence="3">
    <location>
        <begin position="457"/>
        <end position="551"/>
    </location>
</feature>
<evidence type="ECO:0000313" key="7">
    <source>
        <dbReference type="Proteomes" id="UP001180616"/>
    </source>
</evidence>
<feature type="compositionally biased region" description="Polar residues" evidence="3">
    <location>
        <begin position="501"/>
        <end position="513"/>
    </location>
</feature>
<dbReference type="CDD" id="cd19978">
    <property type="entry name" value="PBP1_ABC_ligand_binding-like"/>
    <property type="match status" value="1"/>
</dbReference>
<feature type="compositionally biased region" description="Low complexity" evidence="3">
    <location>
        <begin position="489"/>
        <end position="499"/>
    </location>
</feature>
<evidence type="ECO:0000256" key="3">
    <source>
        <dbReference type="SAM" id="MobiDB-lite"/>
    </source>
</evidence>
<keyword evidence="2" id="KW-0732">Signal</keyword>